<dbReference type="Proteomes" id="UP001596310">
    <property type="component" value="Unassembled WGS sequence"/>
</dbReference>
<keyword evidence="2" id="KW-1185">Reference proteome</keyword>
<reference evidence="2" key="1">
    <citation type="journal article" date="2019" name="Int. J. Syst. Evol. Microbiol.">
        <title>The Global Catalogue of Microorganisms (GCM) 10K type strain sequencing project: providing services to taxonomists for standard genome sequencing and annotation.</title>
        <authorList>
            <consortium name="The Broad Institute Genomics Platform"/>
            <consortium name="The Broad Institute Genome Sequencing Center for Infectious Disease"/>
            <person name="Wu L."/>
            <person name="Ma J."/>
        </authorList>
    </citation>
    <scope>NUCLEOTIDE SEQUENCE [LARGE SCALE GENOMIC DNA]</scope>
    <source>
        <strain evidence="2">CCM 8897</strain>
    </source>
</reference>
<protein>
    <submittedName>
        <fullName evidence="1">Uncharacterized protein</fullName>
    </submittedName>
</protein>
<comment type="caution">
    <text evidence="1">The sequence shown here is derived from an EMBL/GenBank/DDBJ whole genome shotgun (WGS) entry which is preliminary data.</text>
</comment>
<dbReference type="RefSeq" id="WP_164511055.1">
    <property type="nucleotide sequence ID" value="NZ_JBHSSM010000005.1"/>
</dbReference>
<name>A0ABW1UMR3_9LACO</name>
<evidence type="ECO:0000313" key="1">
    <source>
        <dbReference type="EMBL" id="MFC6314197.1"/>
    </source>
</evidence>
<evidence type="ECO:0000313" key="2">
    <source>
        <dbReference type="Proteomes" id="UP001596310"/>
    </source>
</evidence>
<accession>A0ABW1UMR3</accession>
<proteinExistence type="predicted"/>
<organism evidence="1 2">
    <name type="scientific">Lapidilactobacillus achengensis</name>
    <dbReference type="NCBI Taxonomy" id="2486000"/>
    <lineage>
        <taxon>Bacteria</taxon>
        <taxon>Bacillati</taxon>
        <taxon>Bacillota</taxon>
        <taxon>Bacilli</taxon>
        <taxon>Lactobacillales</taxon>
        <taxon>Lactobacillaceae</taxon>
        <taxon>Lapidilactobacillus</taxon>
    </lineage>
</organism>
<dbReference type="EMBL" id="JBHSSM010000005">
    <property type="protein sequence ID" value="MFC6314197.1"/>
    <property type="molecule type" value="Genomic_DNA"/>
</dbReference>
<gene>
    <name evidence="1" type="ORF">ACFQHW_01250</name>
</gene>
<sequence>MATRRFSSVCAEAGVFVYLVISAGGFSDDVKAATGALAAIVVRRIGGSGVSVLVAPSDRGAGVSMILAPNGSSLTDYGRGFGGGHERRFKYEFQSEGKNESGNDD</sequence>